<evidence type="ECO:0000256" key="3">
    <source>
        <dbReference type="ARBA" id="ARBA00022989"/>
    </source>
</evidence>
<keyword evidence="8" id="KW-1185">Reference proteome</keyword>
<evidence type="ECO:0000256" key="2">
    <source>
        <dbReference type="ARBA" id="ARBA00022692"/>
    </source>
</evidence>
<dbReference type="EMBL" id="KZ293477">
    <property type="protein sequence ID" value="PBK61290.1"/>
    <property type="molecule type" value="Genomic_DNA"/>
</dbReference>
<feature type="transmembrane region" description="Helical" evidence="6">
    <location>
        <begin position="12"/>
        <end position="30"/>
    </location>
</feature>
<feature type="region of interest" description="Disordered" evidence="5">
    <location>
        <begin position="39"/>
        <end position="62"/>
    </location>
</feature>
<evidence type="ECO:0000256" key="6">
    <source>
        <dbReference type="SAM" id="Phobius"/>
    </source>
</evidence>
<keyword evidence="2 6" id="KW-0812">Transmembrane</keyword>
<keyword evidence="4 6" id="KW-0472">Membrane</keyword>
<evidence type="ECO:0000256" key="5">
    <source>
        <dbReference type="SAM" id="MobiDB-lite"/>
    </source>
</evidence>
<dbReference type="GO" id="GO:0016020">
    <property type="term" value="C:membrane"/>
    <property type="evidence" value="ECO:0007669"/>
    <property type="project" value="UniProtKB-SubCell"/>
</dbReference>
<accession>A0A2H3AUR0</accession>
<evidence type="ECO:0000256" key="1">
    <source>
        <dbReference type="ARBA" id="ARBA00004167"/>
    </source>
</evidence>
<evidence type="ECO:0000256" key="4">
    <source>
        <dbReference type="ARBA" id="ARBA00023136"/>
    </source>
</evidence>
<evidence type="ECO:0000313" key="7">
    <source>
        <dbReference type="EMBL" id="PBK61290.1"/>
    </source>
</evidence>
<reference evidence="8" key="1">
    <citation type="journal article" date="2017" name="Nat. Ecol. Evol.">
        <title>Genome expansion and lineage-specific genetic innovations in the forest pathogenic fungi Armillaria.</title>
        <authorList>
            <person name="Sipos G."/>
            <person name="Prasanna A.N."/>
            <person name="Walter M.C."/>
            <person name="O'Connor E."/>
            <person name="Balint B."/>
            <person name="Krizsan K."/>
            <person name="Kiss B."/>
            <person name="Hess J."/>
            <person name="Varga T."/>
            <person name="Slot J."/>
            <person name="Riley R."/>
            <person name="Boka B."/>
            <person name="Rigling D."/>
            <person name="Barry K."/>
            <person name="Lee J."/>
            <person name="Mihaltcheva S."/>
            <person name="LaButti K."/>
            <person name="Lipzen A."/>
            <person name="Waldron R."/>
            <person name="Moloney N.M."/>
            <person name="Sperisen C."/>
            <person name="Kredics L."/>
            <person name="Vagvoelgyi C."/>
            <person name="Patrignani A."/>
            <person name="Fitzpatrick D."/>
            <person name="Nagy I."/>
            <person name="Doyle S."/>
            <person name="Anderson J.B."/>
            <person name="Grigoriev I.V."/>
            <person name="Gueldener U."/>
            <person name="Muensterkoetter M."/>
            <person name="Nagy L.G."/>
        </authorList>
    </citation>
    <scope>NUCLEOTIDE SEQUENCE [LARGE SCALE GENOMIC DNA]</scope>
    <source>
        <strain evidence="8">28-4</strain>
    </source>
</reference>
<proteinExistence type="predicted"/>
<dbReference type="Proteomes" id="UP000218334">
    <property type="component" value="Unassembled WGS sequence"/>
</dbReference>
<name>A0A2H3AUR0_9AGAR</name>
<comment type="subcellular location">
    <subcellularLocation>
        <location evidence="1">Membrane</location>
        <topology evidence="1">Single-pass membrane protein</topology>
    </subcellularLocation>
</comment>
<protein>
    <submittedName>
        <fullName evidence="7">Uncharacterized protein</fullName>
    </submittedName>
</protein>
<dbReference type="InterPro" id="IPR029208">
    <property type="entry name" value="COX14"/>
</dbReference>
<dbReference type="AlphaFoldDB" id="A0A2H3AUR0"/>
<gene>
    <name evidence="7" type="ORF">ARMSODRAFT_965080</name>
</gene>
<keyword evidence="3 6" id="KW-1133">Transmembrane helix</keyword>
<evidence type="ECO:0000313" key="8">
    <source>
        <dbReference type="Proteomes" id="UP000218334"/>
    </source>
</evidence>
<sequence>MLPILDIIHRGVVYSLVGLTIYAGVGIVSTHNNTMRAGRGALARHEEEMRKQQTDAQSTHEA</sequence>
<feature type="compositionally biased region" description="Basic and acidic residues" evidence="5">
    <location>
        <begin position="43"/>
        <end position="62"/>
    </location>
</feature>
<dbReference type="Pfam" id="PF14880">
    <property type="entry name" value="COX14"/>
    <property type="match status" value="1"/>
</dbReference>
<organism evidence="7 8">
    <name type="scientific">Armillaria solidipes</name>
    <dbReference type="NCBI Taxonomy" id="1076256"/>
    <lineage>
        <taxon>Eukaryota</taxon>
        <taxon>Fungi</taxon>
        <taxon>Dikarya</taxon>
        <taxon>Basidiomycota</taxon>
        <taxon>Agaricomycotina</taxon>
        <taxon>Agaricomycetes</taxon>
        <taxon>Agaricomycetidae</taxon>
        <taxon>Agaricales</taxon>
        <taxon>Marasmiineae</taxon>
        <taxon>Physalacriaceae</taxon>
        <taxon>Armillaria</taxon>
    </lineage>
</organism>